<evidence type="ECO:0000313" key="2">
    <source>
        <dbReference type="Proteomes" id="UP001596220"/>
    </source>
</evidence>
<comment type="caution">
    <text evidence="1">The sequence shown here is derived from an EMBL/GenBank/DDBJ whole genome shotgun (WGS) entry which is preliminary data.</text>
</comment>
<organism evidence="1 2">
    <name type="scientific">Saccharothrix lopnurensis</name>
    <dbReference type="NCBI Taxonomy" id="1670621"/>
    <lineage>
        <taxon>Bacteria</taxon>
        <taxon>Bacillati</taxon>
        <taxon>Actinomycetota</taxon>
        <taxon>Actinomycetes</taxon>
        <taxon>Pseudonocardiales</taxon>
        <taxon>Pseudonocardiaceae</taxon>
        <taxon>Saccharothrix</taxon>
    </lineage>
</organism>
<sequence length="49" mass="5192">MSGARHVGKGKGKVKAKCCRSTPRCKRCPVVALLKAKKKAQKKAGKKAA</sequence>
<accession>A0ABW1PAP2</accession>
<dbReference type="RefSeq" id="WP_380638397.1">
    <property type="nucleotide sequence ID" value="NZ_JBHSQO010000025.1"/>
</dbReference>
<reference evidence="2" key="1">
    <citation type="journal article" date="2019" name="Int. J. Syst. Evol. Microbiol.">
        <title>The Global Catalogue of Microorganisms (GCM) 10K type strain sequencing project: providing services to taxonomists for standard genome sequencing and annotation.</title>
        <authorList>
            <consortium name="The Broad Institute Genomics Platform"/>
            <consortium name="The Broad Institute Genome Sequencing Center for Infectious Disease"/>
            <person name="Wu L."/>
            <person name="Ma J."/>
        </authorList>
    </citation>
    <scope>NUCLEOTIDE SEQUENCE [LARGE SCALE GENOMIC DNA]</scope>
    <source>
        <strain evidence="2">CGMCC 4.7246</strain>
    </source>
</reference>
<keyword evidence="2" id="KW-1185">Reference proteome</keyword>
<gene>
    <name evidence="1" type="ORF">ACFP3R_22755</name>
</gene>
<name>A0ABW1PAP2_9PSEU</name>
<protein>
    <submittedName>
        <fullName evidence="1">Uncharacterized protein</fullName>
    </submittedName>
</protein>
<dbReference type="EMBL" id="JBHSQO010000025">
    <property type="protein sequence ID" value="MFC6092099.1"/>
    <property type="molecule type" value="Genomic_DNA"/>
</dbReference>
<dbReference type="Proteomes" id="UP001596220">
    <property type="component" value="Unassembled WGS sequence"/>
</dbReference>
<proteinExistence type="predicted"/>
<evidence type="ECO:0000313" key="1">
    <source>
        <dbReference type="EMBL" id="MFC6092099.1"/>
    </source>
</evidence>